<organism evidence="2 3">
    <name type="scientific">Panicum virgatum</name>
    <name type="common">Blackwell switchgrass</name>
    <dbReference type="NCBI Taxonomy" id="38727"/>
    <lineage>
        <taxon>Eukaryota</taxon>
        <taxon>Viridiplantae</taxon>
        <taxon>Streptophyta</taxon>
        <taxon>Embryophyta</taxon>
        <taxon>Tracheophyta</taxon>
        <taxon>Spermatophyta</taxon>
        <taxon>Magnoliopsida</taxon>
        <taxon>Liliopsida</taxon>
        <taxon>Poales</taxon>
        <taxon>Poaceae</taxon>
        <taxon>PACMAD clade</taxon>
        <taxon>Panicoideae</taxon>
        <taxon>Panicodae</taxon>
        <taxon>Paniceae</taxon>
        <taxon>Panicinae</taxon>
        <taxon>Panicum</taxon>
        <taxon>Panicum sect. Hiantes</taxon>
    </lineage>
</organism>
<dbReference type="EMBL" id="CM029044">
    <property type="protein sequence ID" value="KAG2608100.1"/>
    <property type="molecule type" value="Genomic_DNA"/>
</dbReference>
<feature type="compositionally biased region" description="Basic and acidic residues" evidence="1">
    <location>
        <begin position="84"/>
        <end position="97"/>
    </location>
</feature>
<evidence type="ECO:0000313" key="2">
    <source>
        <dbReference type="EMBL" id="KAG2608100.1"/>
    </source>
</evidence>
<sequence length="279" mass="30647">MRAACAQRVGRRPWHGGVRSSLRRGAASACMCSSGSRGASRGRQRRYVGACARTAQGGGCSARLGARARGACVRGWARSARRACGREEKQEEGEGMRREKKKRKRGKENEEKEKGRERERARRQDSRSAVARGLQAAERRGMGRRRGKSWRGTVGGKRFCKSTSGLEGDLLWIEKRERYMGAGQSSPLCTPSVPPPSWSLWRDCSDRRWCRCPKVAPSLSASAPPPVNADAVPGESRCAAARLPCRWFFPSGISLPLSPPVMAKFRSEAAAPSPFFGLR</sequence>
<feature type="compositionally biased region" description="Basic and acidic residues" evidence="1">
    <location>
        <begin position="107"/>
        <end position="126"/>
    </location>
</feature>
<evidence type="ECO:0000256" key="1">
    <source>
        <dbReference type="SAM" id="MobiDB-lite"/>
    </source>
</evidence>
<dbReference type="AlphaFoldDB" id="A0A8T0TAV2"/>
<dbReference type="Proteomes" id="UP000823388">
    <property type="component" value="Chromosome 4N"/>
</dbReference>
<accession>A0A8T0TAV2</accession>
<feature type="region of interest" description="Disordered" evidence="1">
    <location>
        <begin position="83"/>
        <end position="154"/>
    </location>
</feature>
<evidence type="ECO:0000313" key="3">
    <source>
        <dbReference type="Proteomes" id="UP000823388"/>
    </source>
</evidence>
<proteinExistence type="predicted"/>
<name>A0A8T0TAV2_PANVG</name>
<reference evidence="2" key="1">
    <citation type="submission" date="2020-05" db="EMBL/GenBank/DDBJ databases">
        <title>WGS assembly of Panicum virgatum.</title>
        <authorList>
            <person name="Lovell J.T."/>
            <person name="Jenkins J."/>
            <person name="Shu S."/>
            <person name="Juenger T.E."/>
            <person name="Schmutz J."/>
        </authorList>
    </citation>
    <scope>NUCLEOTIDE SEQUENCE</scope>
    <source>
        <strain evidence="2">AP13</strain>
    </source>
</reference>
<keyword evidence="3" id="KW-1185">Reference proteome</keyword>
<gene>
    <name evidence="2" type="ORF">PVAP13_4NG286338</name>
</gene>
<comment type="caution">
    <text evidence="2">The sequence shown here is derived from an EMBL/GenBank/DDBJ whole genome shotgun (WGS) entry which is preliminary data.</text>
</comment>
<protein>
    <submittedName>
        <fullName evidence="2">Uncharacterized protein</fullName>
    </submittedName>
</protein>